<dbReference type="InterPro" id="IPR001646">
    <property type="entry name" value="5peptide_repeat"/>
</dbReference>
<feature type="chain" id="PRO_5026821248" evidence="2">
    <location>
        <begin position="24"/>
        <end position="254"/>
    </location>
</feature>
<name>A0A6N8G0F7_9CHRO</name>
<dbReference type="PROSITE" id="PS50005">
    <property type="entry name" value="TPR"/>
    <property type="match status" value="1"/>
</dbReference>
<evidence type="ECO:0000313" key="4">
    <source>
        <dbReference type="Proteomes" id="UP000441797"/>
    </source>
</evidence>
<sequence>MKAFTLAITSTLLAISVIPPASANTEQIQQLLATKKCQNCDLSGAGLVLANLSGANLSGANLSGANLSRANLSGANLIGANLIGTSLFGANLSGAILSGSDLSAADLRDTFLVNANLTGAQLGGANLQGAVGIPPQIGNAEDFYGWGVVQGKKGDPEGAIAYFNQALSIKPDYAAAYLARGVARYQLFDRPGALQDAKQAEKLFVAQANNDGLQTAQIFINELENPPITSVPKSKPNFMNFLGAVGSTLLRFLF</sequence>
<dbReference type="Proteomes" id="UP000441797">
    <property type="component" value="Unassembled WGS sequence"/>
</dbReference>
<dbReference type="OrthoDB" id="481042at2"/>
<dbReference type="InterPro" id="IPR051082">
    <property type="entry name" value="Pentapeptide-BTB/POZ_domain"/>
</dbReference>
<dbReference type="Pfam" id="PF00805">
    <property type="entry name" value="Pentapeptide"/>
    <property type="match status" value="1"/>
</dbReference>
<dbReference type="Pfam" id="PF13414">
    <property type="entry name" value="TPR_11"/>
    <property type="match status" value="1"/>
</dbReference>
<evidence type="ECO:0000256" key="1">
    <source>
        <dbReference type="PROSITE-ProRule" id="PRU00339"/>
    </source>
</evidence>
<dbReference type="Gene3D" id="2.160.20.80">
    <property type="entry name" value="E3 ubiquitin-protein ligase SopA"/>
    <property type="match status" value="1"/>
</dbReference>
<gene>
    <name evidence="3" type="ORF">BWI75_20790</name>
</gene>
<dbReference type="PANTHER" id="PTHR14136:SF17">
    <property type="entry name" value="BTB_POZ DOMAIN-CONTAINING PROTEIN KCTD9"/>
    <property type="match status" value="1"/>
</dbReference>
<reference evidence="3 4" key="1">
    <citation type="journal article" date="2019" name="Front. Microbiol.">
        <title>Genomic Features for Desiccation Tolerance and Sugar Biosynthesis in the Extremophile Gloeocapsopsis sp. UTEX B3054.</title>
        <authorList>
            <person name="Urrejola C."/>
            <person name="Alcorta J."/>
            <person name="Salas L."/>
            <person name="Vasquez M."/>
            <person name="Polz M.F."/>
            <person name="Vicuna R."/>
            <person name="Diez B."/>
        </authorList>
    </citation>
    <scope>NUCLEOTIDE SEQUENCE [LARGE SCALE GENOMIC DNA]</scope>
    <source>
        <strain evidence="3 4">1H9</strain>
    </source>
</reference>
<proteinExistence type="predicted"/>
<feature type="repeat" description="TPR" evidence="1">
    <location>
        <begin position="140"/>
        <end position="173"/>
    </location>
</feature>
<evidence type="ECO:0000256" key="2">
    <source>
        <dbReference type="SAM" id="SignalP"/>
    </source>
</evidence>
<dbReference type="PANTHER" id="PTHR14136">
    <property type="entry name" value="BTB_POZ DOMAIN-CONTAINING PROTEIN KCTD9"/>
    <property type="match status" value="1"/>
</dbReference>
<organism evidence="3 4">
    <name type="scientific">Gloeocapsopsis dulcis AAB1 = 1H9</name>
    <dbReference type="NCBI Taxonomy" id="1433147"/>
    <lineage>
        <taxon>Bacteria</taxon>
        <taxon>Bacillati</taxon>
        <taxon>Cyanobacteriota</taxon>
        <taxon>Cyanophyceae</taxon>
        <taxon>Oscillatoriophycideae</taxon>
        <taxon>Chroococcales</taxon>
        <taxon>Chroococcaceae</taxon>
        <taxon>Gloeocapsopsis</taxon>
        <taxon>Gloeocapsopsis dulcis</taxon>
    </lineage>
</organism>
<protein>
    <submittedName>
        <fullName evidence="3">Uncharacterized protein</fullName>
    </submittedName>
</protein>
<dbReference type="Gene3D" id="1.25.40.10">
    <property type="entry name" value="Tetratricopeptide repeat domain"/>
    <property type="match status" value="1"/>
</dbReference>
<dbReference type="SUPFAM" id="SSF48452">
    <property type="entry name" value="TPR-like"/>
    <property type="match status" value="1"/>
</dbReference>
<keyword evidence="4" id="KW-1185">Reference proteome</keyword>
<keyword evidence="1" id="KW-0802">TPR repeat</keyword>
<dbReference type="EMBL" id="NAPY01000045">
    <property type="protein sequence ID" value="MUL38691.1"/>
    <property type="molecule type" value="Genomic_DNA"/>
</dbReference>
<dbReference type="SMART" id="SM00028">
    <property type="entry name" value="TPR"/>
    <property type="match status" value="2"/>
</dbReference>
<dbReference type="RefSeq" id="WP_105220743.1">
    <property type="nucleotide sequence ID" value="NZ_CAWNSU010000068.1"/>
</dbReference>
<dbReference type="AlphaFoldDB" id="A0A6N8G0F7"/>
<dbReference type="InterPro" id="IPR011990">
    <property type="entry name" value="TPR-like_helical_dom_sf"/>
</dbReference>
<comment type="caution">
    <text evidence="3">The sequence shown here is derived from an EMBL/GenBank/DDBJ whole genome shotgun (WGS) entry which is preliminary data.</text>
</comment>
<feature type="signal peptide" evidence="2">
    <location>
        <begin position="1"/>
        <end position="23"/>
    </location>
</feature>
<keyword evidence="2" id="KW-0732">Signal</keyword>
<dbReference type="SUPFAM" id="SSF141571">
    <property type="entry name" value="Pentapeptide repeat-like"/>
    <property type="match status" value="1"/>
</dbReference>
<accession>A0A6N8G0F7</accession>
<dbReference type="InterPro" id="IPR019734">
    <property type="entry name" value="TPR_rpt"/>
</dbReference>
<evidence type="ECO:0000313" key="3">
    <source>
        <dbReference type="EMBL" id="MUL38691.1"/>
    </source>
</evidence>